<dbReference type="GO" id="GO:0016020">
    <property type="term" value="C:membrane"/>
    <property type="evidence" value="ECO:0007669"/>
    <property type="project" value="UniProtKB-SubCell"/>
</dbReference>
<keyword evidence="2 5" id="KW-0812">Transmembrane</keyword>
<dbReference type="PANTHER" id="PTHR31357">
    <property type="entry name" value="SERPENTINE RECEPTOR CLASS ALPHA-10"/>
    <property type="match status" value="1"/>
</dbReference>
<dbReference type="InterPro" id="IPR051080">
    <property type="entry name" value="Nematode_rcpt-like_serp_alpha"/>
</dbReference>
<sequence length="534" mass="61724">MILLAIFFLLGKSNALSAIRDGDNILDDLIPPMGDLHLPVFPEGKSWTDTSTSFRSWRYSHHRFKGAEVAECSENDLPMKVEHIYYWPGDHISFPCKVCQRDLDSNGKIKTWGWAAKVYDFFDHYQKNKKLQHADVGVQFLELNSENNTRLNEFEGSGDSDPSYMSGNRIQAKEHGFLSHIRRQTFEQIGNTLHIHNAEAKAAGVYFCYDDAAINLVRYFYILHAMTPINKNMSNISAFETACIAAGRLTFGTLYIWQDLTKAFLNSLSSFFIIYMFVRRLIWVHNEFHGLIAFKLFIVWIYAINNSIVHWLPIVERWIYTDSCMYVYISNRVLLFKIVQYCCMISMSTTILLLLAERSLALHSQVSERKSQMITRAFILFEIVIFLTVTFKSIDIEHDEIWPILHPLEDTQTLAPLGNTIATAIICVDVPTMAYCLVLRTFCKRKLKTNHQSLQITYKLRYSLTVVDAFIPVIFFHGAVLLFNNISVLISPMILTSLDLVAKKNYHGLTNIMPYYTVIMPILYLYALRKLRER</sequence>
<name>A0AAF3EPC1_9BILA</name>
<proteinExistence type="predicted"/>
<evidence type="ECO:0000256" key="4">
    <source>
        <dbReference type="ARBA" id="ARBA00023136"/>
    </source>
</evidence>
<dbReference type="GO" id="GO:0004984">
    <property type="term" value="F:olfactory receptor activity"/>
    <property type="evidence" value="ECO:0007669"/>
    <property type="project" value="TreeGrafter"/>
</dbReference>
<evidence type="ECO:0000256" key="2">
    <source>
        <dbReference type="ARBA" id="ARBA00022692"/>
    </source>
</evidence>
<keyword evidence="7" id="KW-1185">Reference proteome</keyword>
<feature type="chain" id="PRO_5041911654" description="G protein-coupled receptor" evidence="6">
    <location>
        <begin position="16"/>
        <end position="534"/>
    </location>
</feature>
<keyword evidence="4 5" id="KW-0472">Membrane</keyword>
<evidence type="ECO:0000256" key="5">
    <source>
        <dbReference type="SAM" id="Phobius"/>
    </source>
</evidence>
<feature type="transmembrane region" description="Helical" evidence="5">
    <location>
        <begin position="414"/>
        <end position="439"/>
    </location>
</feature>
<dbReference type="AlphaFoldDB" id="A0AAF3EPC1"/>
<evidence type="ECO:0000256" key="3">
    <source>
        <dbReference type="ARBA" id="ARBA00022989"/>
    </source>
</evidence>
<dbReference type="PANTHER" id="PTHR31357:SF18">
    <property type="entry name" value="SERPENTINE RECEPTOR, CLASS T"/>
    <property type="match status" value="1"/>
</dbReference>
<accession>A0AAF3EPC1</accession>
<feature type="transmembrane region" description="Helical" evidence="5">
    <location>
        <begin position="294"/>
        <end position="314"/>
    </location>
</feature>
<dbReference type="WBParaSite" id="MBELARI_LOCUS15918">
    <property type="protein sequence ID" value="MBELARI_LOCUS15918"/>
    <property type="gene ID" value="MBELARI_LOCUS15918"/>
</dbReference>
<organism evidence="7 8">
    <name type="scientific">Mesorhabditis belari</name>
    <dbReference type="NCBI Taxonomy" id="2138241"/>
    <lineage>
        <taxon>Eukaryota</taxon>
        <taxon>Metazoa</taxon>
        <taxon>Ecdysozoa</taxon>
        <taxon>Nematoda</taxon>
        <taxon>Chromadorea</taxon>
        <taxon>Rhabditida</taxon>
        <taxon>Rhabditina</taxon>
        <taxon>Rhabditomorpha</taxon>
        <taxon>Rhabditoidea</taxon>
        <taxon>Rhabditidae</taxon>
        <taxon>Mesorhabditinae</taxon>
        <taxon>Mesorhabditis</taxon>
    </lineage>
</organism>
<evidence type="ECO:0000256" key="6">
    <source>
        <dbReference type="SAM" id="SignalP"/>
    </source>
</evidence>
<dbReference type="Proteomes" id="UP000887575">
    <property type="component" value="Unassembled WGS sequence"/>
</dbReference>
<feature type="transmembrane region" description="Helical" evidence="5">
    <location>
        <begin position="460"/>
        <end position="486"/>
    </location>
</feature>
<evidence type="ECO:0000313" key="7">
    <source>
        <dbReference type="Proteomes" id="UP000887575"/>
    </source>
</evidence>
<keyword evidence="3 5" id="KW-1133">Transmembrane helix</keyword>
<feature type="transmembrane region" description="Helical" evidence="5">
    <location>
        <begin position="506"/>
        <end position="528"/>
    </location>
</feature>
<protein>
    <recommendedName>
        <fullName evidence="9">G protein-coupled receptor</fullName>
    </recommendedName>
</protein>
<comment type="subcellular location">
    <subcellularLocation>
        <location evidence="1">Membrane</location>
        <topology evidence="1">Multi-pass membrane protein</topology>
    </subcellularLocation>
</comment>
<keyword evidence="6" id="KW-0732">Signal</keyword>
<evidence type="ECO:0008006" key="9">
    <source>
        <dbReference type="Google" id="ProtNLM"/>
    </source>
</evidence>
<reference evidence="8" key="1">
    <citation type="submission" date="2024-02" db="UniProtKB">
        <authorList>
            <consortium name="WormBaseParasite"/>
        </authorList>
    </citation>
    <scope>IDENTIFICATION</scope>
</reference>
<feature type="transmembrane region" description="Helical" evidence="5">
    <location>
        <begin position="334"/>
        <end position="356"/>
    </location>
</feature>
<evidence type="ECO:0000256" key="1">
    <source>
        <dbReference type="ARBA" id="ARBA00004141"/>
    </source>
</evidence>
<feature type="transmembrane region" description="Helical" evidence="5">
    <location>
        <begin position="263"/>
        <end position="282"/>
    </location>
</feature>
<evidence type="ECO:0000313" key="8">
    <source>
        <dbReference type="WBParaSite" id="MBELARI_LOCUS15918"/>
    </source>
</evidence>
<feature type="signal peptide" evidence="6">
    <location>
        <begin position="1"/>
        <end position="15"/>
    </location>
</feature>